<organism evidence="1">
    <name type="scientific">Emiliania huxleyi</name>
    <name type="common">Coccolithophore</name>
    <name type="synonym">Pontosphaera huxleyi</name>
    <dbReference type="NCBI Taxonomy" id="2903"/>
    <lineage>
        <taxon>Eukaryota</taxon>
        <taxon>Haptista</taxon>
        <taxon>Haptophyta</taxon>
        <taxon>Prymnesiophyceae</taxon>
        <taxon>Isochrysidales</taxon>
        <taxon>Noelaerhabdaceae</taxon>
        <taxon>Emiliania</taxon>
    </lineage>
</organism>
<protein>
    <recommendedName>
        <fullName evidence="2">Plastid lipid-associated protein/fibrillin conserved domain-containing protein</fullName>
    </recommendedName>
</protein>
<dbReference type="EMBL" id="HBIR01049477">
    <property type="protein sequence ID" value="CAE0584576.1"/>
    <property type="molecule type" value="Transcribed_RNA"/>
</dbReference>
<proteinExistence type="predicted"/>
<sequence>MPALTFFAVAATAIRGGIGVRAPALSLRATPAVSMGEADASLMELARRRDFQSFVAQARDEPSSVLQLVKDAGVAGAISYTAVELTFFAVALPVGYVAWHASTGEWLQPLLLLRGDDVEGKARLLGLLLSYVVLLKTLFPVRLGSTLLLTPYTQRLLGGLTLPSGRGAAARGSLKAEIRSLAASSRGGVLPFDAAQQQRFDAALAELSALNPTPEPARSPLFSGTWECVRMRSVVDSPLLGVVGGSASVVGECSLLASVGVRLWTTECRGEPNQWLVIEYQLPSARCVWTTESELNFAVDKGLLGLPWRRTYQTIDVPRGALTTPSRPRSPLLD</sequence>
<dbReference type="AlphaFoldDB" id="A0A7S3TJD0"/>
<evidence type="ECO:0008006" key="2">
    <source>
        <dbReference type="Google" id="ProtNLM"/>
    </source>
</evidence>
<evidence type="ECO:0000313" key="1">
    <source>
        <dbReference type="EMBL" id="CAE0584576.1"/>
    </source>
</evidence>
<reference evidence="1" key="1">
    <citation type="submission" date="2021-01" db="EMBL/GenBank/DDBJ databases">
        <authorList>
            <person name="Corre E."/>
            <person name="Pelletier E."/>
            <person name="Niang G."/>
            <person name="Scheremetjew M."/>
            <person name="Finn R."/>
            <person name="Kale V."/>
            <person name="Holt S."/>
            <person name="Cochrane G."/>
            <person name="Meng A."/>
            <person name="Brown T."/>
            <person name="Cohen L."/>
        </authorList>
    </citation>
    <scope>NUCLEOTIDE SEQUENCE</scope>
    <source>
        <strain evidence="1">379</strain>
    </source>
</reference>
<accession>A0A7S3TJD0</accession>
<name>A0A7S3TJD0_EMIHU</name>
<gene>
    <name evidence="1" type="ORF">EHUX00137_LOCUS38618</name>
</gene>